<dbReference type="Proteomes" id="UP000621856">
    <property type="component" value="Unassembled WGS sequence"/>
</dbReference>
<dbReference type="EMBL" id="BMGZ01000001">
    <property type="protein sequence ID" value="GGH95231.1"/>
    <property type="molecule type" value="Genomic_DNA"/>
</dbReference>
<dbReference type="Proteomes" id="UP000818603">
    <property type="component" value="Unassembled WGS sequence"/>
</dbReference>
<dbReference type="Pfam" id="PF17782">
    <property type="entry name" value="WHD_DprA"/>
    <property type="match status" value="1"/>
</dbReference>
<dbReference type="EMBL" id="VCJR02000001">
    <property type="protein sequence ID" value="NHK27370.1"/>
    <property type="molecule type" value="Genomic_DNA"/>
</dbReference>
<evidence type="ECO:0000256" key="1">
    <source>
        <dbReference type="ARBA" id="ARBA00006525"/>
    </source>
</evidence>
<evidence type="ECO:0000313" key="4">
    <source>
        <dbReference type="EMBL" id="GGH95231.1"/>
    </source>
</evidence>
<comment type="caution">
    <text evidence="4">The sequence shown here is derived from an EMBL/GenBank/DDBJ whole genome shotgun (WGS) entry which is preliminary data.</text>
</comment>
<gene>
    <name evidence="4" type="primary">smf</name>
    <name evidence="5" type="synonym">dprA</name>
    <name evidence="5" type="ORF">FF098_005585</name>
    <name evidence="4" type="ORF">GCM10011355_11280</name>
</gene>
<reference evidence="5 7" key="2">
    <citation type="submission" date="2020-02" db="EMBL/GenBank/DDBJ databases">
        <title>Genome sequence of Parvularcula flava strain NH6-79.</title>
        <authorList>
            <person name="Abdul Karim M.H."/>
            <person name="Lam M.Q."/>
            <person name="Chen S.J."/>
            <person name="Yahya A."/>
            <person name="Shahir S."/>
            <person name="Shamsir M.S."/>
            <person name="Chong C.S."/>
        </authorList>
    </citation>
    <scope>NUCLEOTIDE SEQUENCE [LARGE SCALE GENOMIC DNA]</scope>
    <source>
        <strain evidence="5 7">NH6-79</strain>
    </source>
</reference>
<feature type="domain" description="Smf/DprA SLOG" evidence="2">
    <location>
        <begin position="77"/>
        <end position="283"/>
    </location>
</feature>
<evidence type="ECO:0000259" key="2">
    <source>
        <dbReference type="Pfam" id="PF02481"/>
    </source>
</evidence>
<reference evidence="4" key="1">
    <citation type="journal article" date="2014" name="Int. J. Syst. Evol. Microbiol.">
        <title>Complete genome sequence of Corynebacterium casei LMG S-19264T (=DSM 44701T), isolated from a smear-ripened cheese.</title>
        <authorList>
            <consortium name="US DOE Joint Genome Institute (JGI-PGF)"/>
            <person name="Walter F."/>
            <person name="Albersmeier A."/>
            <person name="Kalinowski J."/>
            <person name="Ruckert C."/>
        </authorList>
    </citation>
    <scope>NUCLEOTIDE SEQUENCE</scope>
    <source>
        <strain evidence="4">CGMCC 1.14984</strain>
    </source>
</reference>
<dbReference type="GO" id="GO:0009294">
    <property type="term" value="P:DNA-mediated transformation"/>
    <property type="evidence" value="ECO:0007669"/>
    <property type="project" value="InterPro"/>
</dbReference>
<proteinExistence type="inferred from homology"/>
<dbReference type="Pfam" id="PF21102">
    <property type="entry name" value="DprA_N"/>
    <property type="match status" value="1"/>
</dbReference>
<dbReference type="NCBIfam" id="TIGR00732">
    <property type="entry name" value="dprA"/>
    <property type="match status" value="1"/>
</dbReference>
<organism evidence="4 6">
    <name type="scientific">Aquisalinus luteolus</name>
    <dbReference type="NCBI Taxonomy" id="1566827"/>
    <lineage>
        <taxon>Bacteria</taxon>
        <taxon>Pseudomonadati</taxon>
        <taxon>Pseudomonadota</taxon>
        <taxon>Alphaproteobacteria</taxon>
        <taxon>Parvularculales</taxon>
        <taxon>Parvularculaceae</taxon>
        <taxon>Aquisalinus</taxon>
    </lineage>
</organism>
<feature type="domain" description="DprA winged helix" evidence="3">
    <location>
        <begin position="308"/>
        <end position="362"/>
    </location>
</feature>
<dbReference type="SUPFAM" id="SSF102405">
    <property type="entry name" value="MCP/YpsA-like"/>
    <property type="match status" value="1"/>
</dbReference>
<dbReference type="PANTHER" id="PTHR43022">
    <property type="entry name" value="PROTEIN SMF"/>
    <property type="match status" value="1"/>
</dbReference>
<dbReference type="Gene3D" id="1.10.10.10">
    <property type="entry name" value="Winged helix-like DNA-binding domain superfamily/Winged helix DNA-binding domain"/>
    <property type="match status" value="1"/>
</dbReference>
<dbReference type="InterPro" id="IPR057666">
    <property type="entry name" value="DrpA_SLOG"/>
</dbReference>
<protein>
    <submittedName>
        <fullName evidence="4">DNA processing protein DprA</fullName>
    </submittedName>
    <submittedName>
        <fullName evidence="5">DNA-protecting protein DprA</fullName>
    </submittedName>
</protein>
<name>A0A8J3A2K0_9PROT</name>
<dbReference type="InterPro" id="IPR036388">
    <property type="entry name" value="WH-like_DNA-bd_sf"/>
</dbReference>
<evidence type="ECO:0000259" key="3">
    <source>
        <dbReference type="Pfam" id="PF17782"/>
    </source>
</evidence>
<dbReference type="PANTHER" id="PTHR43022:SF1">
    <property type="entry name" value="PROTEIN SMF"/>
    <property type="match status" value="1"/>
</dbReference>
<dbReference type="Pfam" id="PF02481">
    <property type="entry name" value="DNA_processg_A"/>
    <property type="match status" value="1"/>
</dbReference>
<evidence type="ECO:0000313" key="5">
    <source>
        <dbReference type="EMBL" id="NHK27370.1"/>
    </source>
</evidence>
<reference evidence="4" key="3">
    <citation type="submission" date="2020-09" db="EMBL/GenBank/DDBJ databases">
        <authorList>
            <person name="Sun Q."/>
            <person name="Zhou Y."/>
        </authorList>
    </citation>
    <scope>NUCLEOTIDE SEQUENCE</scope>
    <source>
        <strain evidence="4">CGMCC 1.14984</strain>
    </source>
</reference>
<dbReference type="InterPro" id="IPR041614">
    <property type="entry name" value="DprA_WH"/>
</dbReference>
<dbReference type="AlphaFoldDB" id="A0A8J3A2K0"/>
<keyword evidence="7" id="KW-1185">Reference proteome</keyword>
<dbReference type="Gene3D" id="3.40.50.450">
    <property type="match status" value="1"/>
</dbReference>
<comment type="similarity">
    <text evidence="1">Belongs to the DprA/Smf family.</text>
</comment>
<evidence type="ECO:0000313" key="6">
    <source>
        <dbReference type="Proteomes" id="UP000621856"/>
    </source>
</evidence>
<dbReference type="RefSeq" id="WP_155138263.1">
    <property type="nucleotide sequence ID" value="NZ_BMGZ01000001.1"/>
</dbReference>
<dbReference type="InterPro" id="IPR003488">
    <property type="entry name" value="DprA"/>
</dbReference>
<sequence length="371" mass="39385">MDLHELSERERRDWLRLIRSEQIGPVTFHQLIKRFGSAGDALERIPDIANTRKSLKLCSPDQVEAELEAADRLGVHLIASSEPSYPRALRAISDAPPVLCVAGDPGLFQRNAIAIVGARNASAVGRRMASDLARDLGTAGLVVVSGLARGIDGAAHAASLSSGTIAAVAGGIDVIYPPEHRDLTEEIARRGAVVSERPIGFKPTGKDFPRRNRIISGLSLGVIVVEAAVKSGTLITARYAAEQGRDVFSVPGSPLDPRCQGTNRLIRDGAMLIENAQDVIDSLQGATNVLREPAGDLFDHADAMAIDADAVANARREIVSLLSYTPVHRDIILREATAAPAIVADALLDLVLSGEAEEHTGGRFSLSCDAN</sequence>
<evidence type="ECO:0000313" key="7">
    <source>
        <dbReference type="Proteomes" id="UP000818603"/>
    </source>
</evidence>
<accession>A0A8J3A2K0</accession>